<protein>
    <recommendedName>
        <fullName evidence="3">ParB-like N-terminal domain-containing protein</fullName>
    </recommendedName>
</protein>
<sequence length="322" mass="36122">MANKKPNLMSVMAQAKSNTDSQAQRKHTNSKVPVAELALGGGSTGLVKTNRVAIIEVAAKECRGWSLHNRNAHWYNAERCADLIQSIKSEGQLEPALARKLNDEDGYKYELIYGMRRRFACEQLNIPLKLKIIECDDMQAAIFMHIENEHRADITPMEKALSYKKLNQSGIFSTMENLAKLLNLPKGTLSKYLKASSLFDEPVMADAFPDPTELPVSKVNKLVDLLANQNERKVIHKRLQNVKGGLNQFTPIELLNDLIECVKRSTQVDSSPLKEAINVGERTTCTVTRNAKGKVTLAFDTFEELTEDAFKELFIKVEKMLG</sequence>
<dbReference type="EMBL" id="AUXX01000018">
    <property type="protein sequence ID" value="KZN66271.1"/>
    <property type="molecule type" value="Genomic_DNA"/>
</dbReference>
<name>A0A167MES3_9GAMM</name>
<evidence type="ECO:0000313" key="5">
    <source>
        <dbReference type="Proteomes" id="UP000076661"/>
    </source>
</evidence>
<dbReference type="SUPFAM" id="SSF110849">
    <property type="entry name" value="ParB/Sulfiredoxin"/>
    <property type="match status" value="1"/>
</dbReference>
<comment type="caution">
    <text evidence="4">The sequence shown here is derived from an EMBL/GenBank/DDBJ whole genome shotgun (WGS) entry which is preliminary data.</text>
</comment>
<dbReference type="PATRIC" id="fig|1365257.3.peg.2760"/>
<dbReference type="PANTHER" id="PTHR33375:SF1">
    <property type="entry name" value="CHROMOSOME-PARTITIONING PROTEIN PARB-RELATED"/>
    <property type="match status" value="1"/>
</dbReference>
<evidence type="ECO:0000256" key="1">
    <source>
        <dbReference type="ARBA" id="ARBA00006295"/>
    </source>
</evidence>
<gene>
    <name evidence="4" type="ORF">N478_20355</name>
</gene>
<comment type="similarity">
    <text evidence="1">Belongs to the ParB family.</text>
</comment>
<evidence type="ECO:0000259" key="3">
    <source>
        <dbReference type="SMART" id="SM00470"/>
    </source>
</evidence>
<evidence type="ECO:0000313" key="4">
    <source>
        <dbReference type="EMBL" id="KZN66271.1"/>
    </source>
</evidence>
<dbReference type="InterPro" id="IPR050336">
    <property type="entry name" value="Chromosome_partition/occlusion"/>
</dbReference>
<dbReference type="GO" id="GO:0003677">
    <property type="term" value="F:DNA binding"/>
    <property type="evidence" value="ECO:0007669"/>
    <property type="project" value="InterPro"/>
</dbReference>
<feature type="domain" description="ParB-like N-terminal" evidence="3">
    <location>
        <begin position="55"/>
        <end position="149"/>
    </location>
</feature>
<dbReference type="RefSeq" id="WP_063381424.1">
    <property type="nucleotide sequence ID" value="NZ_AUXX01000018.1"/>
</dbReference>
<dbReference type="Pfam" id="PF02195">
    <property type="entry name" value="ParB_N"/>
    <property type="match status" value="1"/>
</dbReference>
<dbReference type="SUPFAM" id="SSF109709">
    <property type="entry name" value="KorB DNA-binding domain-like"/>
    <property type="match status" value="1"/>
</dbReference>
<organism evidence="4 5">
    <name type="scientific">Pseudoalteromonas luteoviolacea S4060-1</name>
    <dbReference type="NCBI Taxonomy" id="1365257"/>
    <lineage>
        <taxon>Bacteria</taxon>
        <taxon>Pseudomonadati</taxon>
        <taxon>Pseudomonadota</taxon>
        <taxon>Gammaproteobacteria</taxon>
        <taxon>Alteromonadales</taxon>
        <taxon>Pseudoalteromonadaceae</taxon>
        <taxon>Pseudoalteromonas</taxon>
    </lineage>
</organism>
<dbReference type="InterPro" id="IPR003115">
    <property type="entry name" value="ParB_N"/>
</dbReference>
<dbReference type="GO" id="GO:0007059">
    <property type="term" value="P:chromosome segregation"/>
    <property type="evidence" value="ECO:0007669"/>
    <property type="project" value="TreeGrafter"/>
</dbReference>
<dbReference type="InterPro" id="IPR037972">
    <property type="entry name" value="RepB_N"/>
</dbReference>
<dbReference type="Gene3D" id="3.90.1530.30">
    <property type="match status" value="1"/>
</dbReference>
<dbReference type="GO" id="GO:0005694">
    <property type="term" value="C:chromosome"/>
    <property type="evidence" value="ECO:0007669"/>
    <property type="project" value="TreeGrafter"/>
</dbReference>
<accession>A0A167MES3</accession>
<dbReference type="Gene3D" id="1.10.10.2830">
    <property type="match status" value="1"/>
</dbReference>
<dbReference type="Proteomes" id="UP000076661">
    <property type="component" value="Unassembled WGS sequence"/>
</dbReference>
<feature type="region of interest" description="Disordered" evidence="2">
    <location>
        <begin position="1"/>
        <end position="30"/>
    </location>
</feature>
<proteinExistence type="inferred from homology"/>
<dbReference type="SMART" id="SM00470">
    <property type="entry name" value="ParB"/>
    <property type="match status" value="1"/>
</dbReference>
<dbReference type="CDD" id="cd16405">
    <property type="entry name" value="RepB_like_N"/>
    <property type="match status" value="1"/>
</dbReference>
<dbReference type="NCBIfam" id="TIGR00180">
    <property type="entry name" value="parB_part"/>
    <property type="match status" value="1"/>
</dbReference>
<evidence type="ECO:0000256" key="2">
    <source>
        <dbReference type="SAM" id="MobiDB-lite"/>
    </source>
</evidence>
<dbReference type="InterPro" id="IPR036086">
    <property type="entry name" value="ParB/Sulfiredoxin_sf"/>
</dbReference>
<dbReference type="InterPro" id="IPR004437">
    <property type="entry name" value="ParB/RepB/Spo0J"/>
</dbReference>
<dbReference type="PANTHER" id="PTHR33375">
    <property type="entry name" value="CHROMOSOME-PARTITIONING PROTEIN PARB-RELATED"/>
    <property type="match status" value="1"/>
</dbReference>
<reference evidence="4 5" key="1">
    <citation type="submission" date="2013-07" db="EMBL/GenBank/DDBJ databases">
        <title>Comparative Genomic and Metabolomic Analysis of Twelve Strains of Pseudoalteromonas luteoviolacea.</title>
        <authorList>
            <person name="Vynne N.G."/>
            <person name="Mansson M."/>
            <person name="Gram L."/>
        </authorList>
    </citation>
    <scope>NUCLEOTIDE SEQUENCE [LARGE SCALE GENOMIC DNA]</scope>
    <source>
        <strain evidence="4 5">S4060-1</strain>
    </source>
</reference>
<dbReference type="AlphaFoldDB" id="A0A167MES3"/>